<dbReference type="PANTHER" id="PTHR10088">
    <property type="entry name" value="GLUCOKINASE REGULATORY PROTEIN"/>
    <property type="match status" value="1"/>
</dbReference>
<protein>
    <recommendedName>
        <fullName evidence="3">N-acetylmuramic acid 6-phosphate etherase</fullName>
        <shortName evidence="3">MurNAc-6-P etherase</shortName>
        <ecNumber evidence="3">4.2.1.126</ecNumber>
    </recommendedName>
    <alternativeName>
        <fullName evidence="3">N-acetylmuramic acid 6-phosphate hydrolase</fullName>
    </alternativeName>
    <alternativeName>
        <fullName evidence="3">N-acetylmuramic acid 6-phosphate lyase</fullName>
    </alternativeName>
</protein>
<dbReference type="PROSITE" id="PS51464">
    <property type="entry name" value="SIS"/>
    <property type="match status" value="1"/>
</dbReference>
<dbReference type="PANTHER" id="PTHR10088:SF4">
    <property type="entry name" value="GLUCOKINASE REGULATORY PROTEIN"/>
    <property type="match status" value="1"/>
</dbReference>
<accession>A0A1I4NQ13</accession>
<dbReference type="FunFam" id="3.40.50.10490:FF:000014">
    <property type="entry name" value="N-acetylmuramic acid 6-phosphate etherase"/>
    <property type="match status" value="1"/>
</dbReference>
<dbReference type="STRING" id="1123291.SAMN04490355_105033"/>
<evidence type="ECO:0000256" key="2">
    <source>
        <dbReference type="ARBA" id="ARBA00023277"/>
    </source>
</evidence>
<dbReference type="HAMAP" id="MF_00068">
    <property type="entry name" value="MurQ"/>
    <property type="match status" value="1"/>
</dbReference>
<dbReference type="GO" id="GO:0046348">
    <property type="term" value="P:amino sugar catabolic process"/>
    <property type="evidence" value="ECO:0007669"/>
    <property type="project" value="InterPro"/>
</dbReference>
<keyword evidence="1 3" id="KW-0456">Lyase</keyword>
<dbReference type="CDD" id="cd05007">
    <property type="entry name" value="SIS_Etherase"/>
    <property type="match status" value="1"/>
</dbReference>
<reference evidence="6" key="1">
    <citation type="submission" date="2016-10" db="EMBL/GenBank/DDBJ databases">
        <authorList>
            <person name="Varghese N."/>
            <person name="Submissions S."/>
        </authorList>
    </citation>
    <scope>NUCLEOTIDE SEQUENCE [LARGE SCALE GENOMIC DNA]</scope>
    <source>
        <strain evidence="6">DSM 13327</strain>
    </source>
</reference>
<evidence type="ECO:0000256" key="1">
    <source>
        <dbReference type="ARBA" id="ARBA00023239"/>
    </source>
</evidence>
<dbReference type="Proteomes" id="UP000199520">
    <property type="component" value="Unassembled WGS sequence"/>
</dbReference>
<dbReference type="Gene3D" id="3.40.50.10490">
    <property type="entry name" value="Glucose-6-phosphate isomerase like protein, domain 1"/>
    <property type="match status" value="1"/>
</dbReference>
<keyword evidence="2 3" id="KW-0119">Carbohydrate metabolism</keyword>
<feature type="domain" description="SIS" evidence="4">
    <location>
        <begin position="48"/>
        <end position="211"/>
    </location>
</feature>
<evidence type="ECO:0000313" key="6">
    <source>
        <dbReference type="Proteomes" id="UP000199520"/>
    </source>
</evidence>
<organism evidence="5 6">
    <name type="scientific">Pelosinus propionicus DSM 13327</name>
    <dbReference type="NCBI Taxonomy" id="1123291"/>
    <lineage>
        <taxon>Bacteria</taxon>
        <taxon>Bacillati</taxon>
        <taxon>Bacillota</taxon>
        <taxon>Negativicutes</taxon>
        <taxon>Selenomonadales</taxon>
        <taxon>Sporomusaceae</taxon>
        <taxon>Pelosinus</taxon>
    </lineage>
</organism>
<comment type="similarity">
    <text evidence="3">Belongs to the GCKR-like family. MurNAc-6-P etherase subfamily.</text>
</comment>
<comment type="function">
    <text evidence="3">Specifically catalyzes the cleavage of the D-lactyl ether substituent of MurNAc 6-phosphate, producing GlcNAc 6-phosphate and D-lactate.</text>
</comment>
<comment type="miscellaneous">
    <text evidence="3">A lyase-type mechanism (elimination/hydration) is suggested for the cleavage of the lactyl ether bond of MurNAc 6-phosphate, with the formation of an alpha,beta-unsaturated aldehyde intermediate with (E)-stereochemistry, followed by the syn addition of water to give product.</text>
</comment>
<dbReference type="InterPro" id="IPR046348">
    <property type="entry name" value="SIS_dom_sf"/>
</dbReference>
<dbReference type="NCBIfam" id="NF003915">
    <property type="entry name" value="PRK05441.1"/>
    <property type="match status" value="1"/>
</dbReference>
<dbReference type="GO" id="GO:0016803">
    <property type="term" value="F:ether hydrolase activity"/>
    <property type="evidence" value="ECO:0007669"/>
    <property type="project" value="TreeGrafter"/>
</dbReference>
<dbReference type="GO" id="GO:0097367">
    <property type="term" value="F:carbohydrate derivative binding"/>
    <property type="evidence" value="ECO:0007669"/>
    <property type="project" value="InterPro"/>
</dbReference>
<dbReference type="Gene3D" id="1.10.8.1080">
    <property type="match status" value="1"/>
</dbReference>
<evidence type="ECO:0000256" key="3">
    <source>
        <dbReference type="HAMAP-Rule" id="MF_00068"/>
    </source>
</evidence>
<dbReference type="NCBIfam" id="TIGR00274">
    <property type="entry name" value="N-acetylmuramic acid 6-phosphate etherase"/>
    <property type="match status" value="1"/>
</dbReference>
<dbReference type="GO" id="GO:0097173">
    <property type="term" value="P:N-acetylmuramic acid catabolic process"/>
    <property type="evidence" value="ECO:0007669"/>
    <property type="project" value="UniProtKB-UniPathway"/>
</dbReference>
<dbReference type="InterPro" id="IPR040190">
    <property type="entry name" value="MURQ/GCKR"/>
</dbReference>
<dbReference type="GO" id="GO:0009254">
    <property type="term" value="P:peptidoglycan turnover"/>
    <property type="evidence" value="ECO:0007669"/>
    <property type="project" value="TreeGrafter"/>
</dbReference>
<feature type="active site" evidence="3">
    <location>
        <position position="107"/>
    </location>
</feature>
<dbReference type="EC" id="4.2.1.126" evidence="3"/>
<dbReference type="InterPro" id="IPR005488">
    <property type="entry name" value="Etherase_MurQ"/>
</dbReference>
<dbReference type="AlphaFoldDB" id="A0A1I4NQ13"/>
<dbReference type="NCBIfam" id="NF009222">
    <property type="entry name" value="PRK12570.1"/>
    <property type="match status" value="1"/>
</dbReference>
<keyword evidence="6" id="KW-1185">Reference proteome</keyword>
<dbReference type="Pfam" id="PF22645">
    <property type="entry name" value="GKRP_SIS_N"/>
    <property type="match status" value="1"/>
</dbReference>
<proteinExistence type="inferred from homology"/>
<comment type="subunit">
    <text evidence="3">Homodimer.</text>
</comment>
<name>A0A1I4NQ13_9FIRM</name>
<feature type="active site" description="Proton donor" evidence="3">
    <location>
        <position position="76"/>
    </location>
</feature>
<dbReference type="UniPathway" id="UPA00342"/>
<comment type="catalytic activity">
    <reaction evidence="3">
        <text>N-acetyl-D-muramate 6-phosphate + H2O = N-acetyl-D-glucosamine 6-phosphate + (R)-lactate</text>
        <dbReference type="Rhea" id="RHEA:26410"/>
        <dbReference type="ChEBI" id="CHEBI:15377"/>
        <dbReference type="ChEBI" id="CHEBI:16004"/>
        <dbReference type="ChEBI" id="CHEBI:57513"/>
        <dbReference type="ChEBI" id="CHEBI:58722"/>
        <dbReference type="EC" id="4.2.1.126"/>
    </reaction>
</comment>
<dbReference type="EMBL" id="FOTS01000050">
    <property type="protein sequence ID" value="SFM17622.1"/>
    <property type="molecule type" value="Genomic_DNA"/>
</dbReference>
<dbReference type="RefSeq" id="WP_090942212.1">
    <property type="nucleotide sequence ID" value="NZ_FOTS01000050.1"/>
</dbReference>
<dbReference type="OrthoDB" id="9813395at2"/>
<sequence length="292" mass="31279">MEQRNQDTIQIDEVSTIEMVTMFNREDEKVAAAVGKCTEVISAAIDLIVERMMKGGRLFYIGSGSGGKLGLLDATECPPTFGTDDNTVIGLISGGQEALSGWREDTEDDEELAIKDLKEKGFGGYDILVGISASGNTPYVISAVSYAKAMGNKTIGICCSLSGKLEHISDVCVTIDVGPEVIMGSTRLKAGTAQKMVLNMLSSCAMIKLGKTYQNLMVDVRPINRKLKQRVLDIIILATGKGEAFAQQALAKAKGNAKIAILMLTLNINATIANALLKKHNGYLKKAIKEEA</sequence>
<dbReference type="InterPro" id="IPR005486">
    <property type="entry name" value="Glucokinase_regulatory_CS"/>
</dbReference>
<dbReference type="InterPro" id="IPR001347">
    <property type="entry name" value="SIS_dom"/>
</dbReference>
<dbReference type="SUPFAM" id="SSF53697">
    <property type="entry name" value="SIS domain"/>
    <property type="match status" value="1"/>
</dbReference>
<gene>
    <name evidence="3" type="primary">murQ</name>
    <name evidence="5" type="ORF">SAMN04490355_105033</name>
</gene>
<evidence type="ECO:0000259" key="4">
    <source>
        <dbReference type="PROSITE" id="PS51464"/>
    </source>
</evidence>
<comment type="pathway">
    <text evidence="3">Amino-sugar metabolism; N-acetylmuramate degradation.</text>
</comment>
<evidence type="ECO:0000313" key="5">
    <source>
        <dbReference type="EMBL" id="SFM17622.1"/>
    </source>
</evidence>
<dbReference type="PROSITE" id="PS01272">
    <property type="entry name" value="GCKR"/>
    <property type="match status" value="1"/>
</dbReference>
<dbReference type="GO" id="GO:0016835">
    <property type="term" value="F:carbon-oxygen lyase activity"/>
    <property type="evidence" value="ECO:0007669"/>
    <property type="project" value="UniProtKB-UniRule"/>
</dbReference>